<dbReference type="Proteomes" id="UP001054945">
    <property type="component" value="Unassembled WGS sequence"/>
</dbReference>
<dbReference type="EMBL" id="BPLR01012642">
    <property type="protein sequence ID" value="GIY55438.1"/>
    <property type="molecule type" value="Genomic_DNA"/>
</dbReference>
<dbReference type="AlphaFoldDB" id="A0AAV4UCG2"/>
<evidence type="ECO:0000313" key="1">
    <source>
        <dbReference type="EMBL" id="GIY55438.1"/>
    </source>
</evidence>
<keyword evidence="2" id="KW-1185">Reference proteome</keyword>
<proteinExistence type="predicted"/>
<evidence type="ECO:0000313" key="2">
    <source>
        <dbReference type="Proteomes" id="UP001054945"/>
    </source>
</evidence>
<organism evidence="1 2">
    <name type="scientific">Caerostris extrusa</name>
    <name type="common">Bark spider</name>
    <name type="synonym">Caerostris bankana</name>
    <dbReference type="NCBI Taxonomy" id="172846"/>
    <lineage>
        <taxon>Eukaryota</taxon>
        <taxon>Metazoa</taxon>
        <taxon>Ecdysozoa</taxon>
        <taxon>Arthropoda</taxon>
        <taxon>Chelicerata</taxon>
        <taxon>Arachnida</taxon>
        <taxon>Araneae</taxon>
        <taxon>Araneomorphae</taxon>
        <taxon>Entelegynae</taxon>
        <taxon>Araneoidea</taxon>
        <taxon>Araneidae</taxon>
        <taxon>Caerostris</taxon>
    </lineage>
</organism>
<name>A0AAV4UCG2_CAEEX</name>
<sequence>MNSDPMNSCGYRTLSRGYLTAYHLGAFADLPFAEGVDLNLVGLKPVFTLDKLTENDFFLPKFPLICLQDILKMDPFIEKMNRKSEMN</sequence>
<gene>
    <name evidence="1" type="ORF">CEXT_806391</name>
</gene>
<reference evidence="1 2" key="1">
    <citation type="submission" date="2021-06" db="EMBL/GenBank/DDBJ databases">
        <title>Caerostris extrusa draft genome.</title>
        <authorList>
            <person name="Kono N."/>
            <person name="Arakawa K."/>
        </authorList>
    </citation>
    <scope>NUCLEOTIDE SEQUENCE [LARGE SCALE GENOMIC DNA]</scope>
</reference>
<accession>A0AAV4UCG2</accession>
<protein>
    <submittedName>
        <fullName evidence="1">Uncharacterized protein</fullName>
    </submittedName>
</protein>
<comment type="caution">
    <text evidence="1">The sequence shown here is derived from an EMBL/GenBank/DDBJ whole genome shotgun (WGS) entry which is preliminary data.</text>
</comment>